<dbReference type="EMBL" id="PGCJ01001633">
    <property type="protein sequence ID" value="PLW04530.1"/>
    <property type="molecule type" value="Genomic_DNA"/>
</dbReference>
<accession>A0A2N5RU62</accession>
<feature type="region of interest" description="Disordered" evidence="1">
    <location>
        <begin position="1"/>
        <end position="27"/>
    </location>
</feature>
<feature type="region of interest" description="Disordered" evidence="1">
    <location>
        <begin position="251"/>
        <end position="272"/>
    </location>
</feature>
<organism evidence="2 3">
    <name type="scientific">Puccinia coronata f. sp. avenae</name>
    <dbReference type="NCBI Taxonomy" id="200324"/>
    <lineage>
        <taxon>Eukaryota</taxon>
        <taxon>Fungi</taxon>
        <taxon>Dikarya</taxon>
        <taxon>Basidiomycota</taxon>
        <taxon>Pucciniomycotina</taxon>
        <taxon>Pucciniomycetes</taxon>
        <taxon>Pucciniales</taxon>
        <taxon>Pucciniaceae</taxon>
        <taxon>Puccinia</taxon>
    </lineage>
</organism>
<proteinExistence type="predicted"/>
<evidence type="ECO:0000256" key="1">
    <source>
        <dbReference type="SAM" id="MobiDB-lite"/>
    </source>
</evidence>
<name>A0A2N5RU62_9BASI</name>
<dbReference type="PANTHER" id="PTHR47501">
    <property type="entry name" value="TRANSPOSASE-RELATED"/>
    <property type="match status" value="1"/>
</dbReference>
<reference evidence="2 3" key="1">
    <citation type="submission" date="2017-11" db="EMBL/GenBank/DDBJ databases">
        <title>De novo assembly and phasing of dikaryotic genomes from two isolates of Puccinia coronata f. sp. avenae, the causal agent of oat crown rust.</title>
        <authorList>
            <person name="Miller M.E."/>
            <person name="Zhang Y."/>
            <person name="Omidvar V."/>
            <person name="Sperschneider J."/>
            <person name="Schwessinger B."/>
            <person name="Raley C."/>
            <person name="Palmer J.M."/>
            <person name="Garnica D."/>
            <person name="Upadhyaya N."/>
            <person name="Rathjen J."/>
            <person name="Taylor J.M."/>
            <person name="Park R.F."/>
            <person name="Dodds P.N."/>
            <person name="Hirsch C.D."/>
            <person name="Kianian S.F."/>
            <person name="Figueroa M."/>
        </authorList>
    </citation>
    <scope>NUCLEOTIDE SEQUENCE [LARGE SCALE GENOMIC DNA]</scope>
    <source>
        <strain evidence="2">12NC29</strain>
    </source>
</reference>
<gene>
    <name evidence="2" type="ORF">PCANC_28940</name>
</gene>
<sequence>MHQDGSAQSKKKSHGCPKQDKAKAQGVKLPLTVSKRNLEQAQGGGNSKETTTNGFLQNLDTKFTLIHDVWTTKGNQFTFIAAAVAYINLNWEYTVCHLTLKMIPWKHLGHLLAHPIATLLNKNQLHTKMLAQTTDLGSNNNTMASKMAFLLKKDSSADSWNPASMHIKCFCHKLALIVNAGLAALSLKTLPPAKTKESVLGFFPVLGKVLEEEKEQTANLELACETKKQNNSTITCDDSLDVDEASESKYDNANDKLSDYASETQPGEDANDDKAIVQKQSTSHSKNTSLQDLTNKLDFNCDQNNNSISSTAGQLQSHSQEVEFQSFAVDFWIQYQVEH</sequence>
<comment type="caution">
    <text evidence="2">The sequence shown here is derived from an EMBL/GenBank/DDBJ whole genome shotgun (WGS) entry which is preliminary data.</text>
</comment>
<dbReference type="AlphaFoldDB" id="A0A2N5RU62"/>
<dbReference type="Proteomes" id="UP000235388">
    <property type="component" value="Unassembled WGS sequence"/>
</dbReference>
<dbReference type="PANTHER" id="PTHR47501:SF5">
    <property type="entry name" value="HAT C-TERMINAL DIMERISATION DOMAIN-CONTAINING PROTEIN"/>
    <property type="match status" value="1"/>
</dbReference>
<evidence type="ECO:0000313" key="2">
    <source>
        <dbReference type="EMBL" id="PLW04530.1"/>
    </source>
</evidence>
<protein>
    <recommendedName>
        <fullName evidence="4">hAT-like transposase RNase-H fold domain-containing protein</fullName>
    </recommendedName>
</protein>
<evidence type="ECO:0000313" key="3">
    <source>
        <dbReference type="Proteomes" id="UP000235388"/>
    </source>
</evidence>
<keyword evidence="3" id="KW-1185">Reference proteome</keyword>
<evidence type="ECO:0008006" key="4">
    <source>
        <dbReference type="Google" id="ProtNLM"/>
    </source>
</evidence>